<feature type="chain" id="PRO_5029767041" evidence="1">
    <location>
        <begin position="20"/>
        <end position="424"/>
    </location>
</feature>
<evidence type="ECO:0000256" key="1">
    <source>
        <dbReference type="SAM" id="SignalP"/>
    </source>
</evidence>
<dbReference type="InterPro" id="IPR036908">
    <property type="entry name" value="RlpA-like_sf"/>
</dbReference>
<evidence type="ECO:0000259" key="2">
    <source>
        <dbReference type="PROSITE" id="PS50842"/>
    </source>
</evidence>
<dbReference type="InterPro" id="IPR007112">
    <property type="entry name" value="Expansin/allergen_DPBB_dom"/>
</dbReference>
<dbReference type="AlphaFoldDB" id="A0A7L9QEC3"/>
<dbReference type="Gene3D" id="2.60.120.430">
    <property type="entry name" value="Galactose-binding lectin"/>
    <property type="match status" value="1"/>
</dbReference>
<dbReference type="GO" id="GO:0009664">
    <property type="term" value="P:plant-type cell wall organization"/>
    <property type="evidence" value="ECO:0007669"/>
    <property type="project" value="InterPro"/>
</dbReference>
<feature type="signal peptide" evidence="1">
    <location>
        <begin position="1"/>
        <end position="19"/>
    </location>
</feature>
<dbReference type="CDD" id="cd22271">
    <property type="entry name" value="DPBB_EXP_N-like"/>
    <property type="match status" value="1"/>
</dbReference>
<dbReference type="PROSITE" id="PS50842">
    <property type="entry name" value="EXPANSIN_EG45"/>
    <property type="match status" value="1"/>
</dbReference>
<reference evidence="3" key="1">
    <citation type="journal article" date="2020" name="Microb. Ecol.">
        <title>The Under-explored Extracellular Proteome of Aero-Terrestrial Microalgae Provides Clues on Different Mechanisms of Desiccation Tolerance in Non-Model Organisms.</title>
        <authorList>
            <person name="Gonzalez-Hourcade M."/>
            <person name="Del Campo E.M."/>
            <person name="Casano L.M."/>
        </authorList>
    </citation>
    <scope>NUCLEOTIDE SEQUENCE</scope>
    <source>
        <strain evidence="3">TR9</strain>
    </source>
</reference>
<organism evidence="3">
    <name type="scientific">Trebouxia lynnae</name>
    <dbReference type="NCBI Taxonomy" id="1825957"/>
    <lineage>
        <taxon>Eukaryota</taxon>
        <taxon>Viridiplantae</taxon>
        <taxon>Chlorophyta</taxon>
        <taxon>core chlorophytes</taxon>
        <taxon>Trebouxiophyceae</taxon>
        <taxon>Trebouxiales</taxon>
        <taxon>Trebouxiaceae</taxon>
        <taxon>Trebouxia</taxon>
    </lineage>
</organism>
<dbReference type="PANTHER" id="PTHR31867">
    <property type="entry name" value="EXPANSIN-A15"/>
    <property type="match status" value="1"/>
</dbReference>
<accession>A0A7L9QEC3</accession>
<dbReference type="Gene3D" id="2.40.40.10">
    <property type="entry name" value="RlpA-like domain"/>
    <property type="match status" value="1"/>
</dbReference>
<feature type="domain" description="Expansin-like EG45" evidence="2">
    <location>
        <begin position="64"/>
        <end position="253"/>
    </location>
</feature>
<keyword evidence="1" id="KW-0732">Signal</keyword>
<evidence type="ECO:0000313" key="3">
    <source>
        <dbReference type="EMBL" id="QOL01190.1"/>
    </source>
</evidence>
<sequence length="424" mass="45346">MRFAAALVLTLALIGSAAALAPLLDATAGWRQGRATFYGGSQQYLSNFPDRGPPPEYGFGTPLYGSCGYLSQDGTEGVDFSNVPFPEDMLSAVANVNEDYPGSCGRCYEIRCSTGTVIGNYSADNSDAVIPYNITGGFIPKVNLDTVVDDYGRHWNGNDLMSEDELFTQCYNASQSMGLLNEPDNSIYVHVTDNCPCLQYDGGSASVTGTNPPCCGNVNHFDLSYFGFQKLAHPAYGLMNLEFRPVDCFSKAPLDYLPGYINETIYGDNVESGWAWFPYQQNNKQLQVAGAGVGGSNATCVDVNPSGGLSFVSRMANVQGYQPFLSSKATTVSFYVKQTSAANIGQGSGVPSGITLSIGNAEQMYYCTGLQLSSLSQGPTSNGMTQLTVPISQFNCDLTRVDQIGFQNTGSAAVQFCLDDFALT</sequence>
<name>A0A7L9QEC3_9CHLO</name>
<dbReference type="InterPro" id="IPR002963">
    <property type="entry name" value="Expansin"/>
</dbReference>
<dbReference type="SUPFAM" id="SSF50685">
    <property type="entry name" value="Barwin-like endoglucanases"/>
    <property type="match status" value="2"/>
</dbReference>
<protein>
    <submittedName>
        <fullName evidence="3">Putative extracellular protein TR9_003a</fullName>
    </submittedName>
</protein>
<proteinExistence type="evidence at transcript level"/>
<dbReference type="EMBL" id="MT438943">
    <property type="protein sequence ID" value="QOL01190.1"/>
    <property type="molecule type" value="mRNA"/>
</dbReference>